<organism evidence="2 3">
    <name type="scientific">Dokdonella fugitiva</name>
    <dbReference type="NCBI Taxonomy" id="328517"/>
    <lineage>
        <taxon>Bacteria</taxon>
        <taxon>Pseudomonadati</taxon>
        <taxon>Pseudomonadota</taxon>
        <taxon>Gammaproteobacteria</taxon>
        <taxon>Lysobacterales</taxon>
        <taxon>Rhodanobacteraceae</taxon>
        <taxon>Dokdonella</taxon>
    </lineage>
</organism>
<name>A0A4R2IAV8_9GAMM</name>
<dbReference type="RefSeq" id="WP_131996040.1">
    <property type="nucleotide sequence ID" value="NZ_SLWQ01000003.1"/>
</dbReference>
<feature type="chain" id="PRO_5020857611" description="Outer membrane repeat protein" evidence="1">
    <location>
        <begin position="31"/>
        <end position="650"/>
    </location>
</feature>
<sequence>MTTTRNRRSQPNARTLCVALSVALAGTAAAAPANGPVARAVPTPHQQEFRGFGGAFVPAAATTALTPSRAAAVRSVTSLADSGAGSLREALVTAVDGDVIDLGGLQGRITLSSALEPAAAVTIAGPGSDALVIDAGGHDRVIATSHSLTLSKVALVNGKAPAPAGAGIAVGGCLYIEGDLQLTNATISGCSVGDAETGGAYGGAVAVSGAAYLKYSTIADSHATAFGAAGGGGLAVAEGPLVAVHSTISGNGVSQVVPPPAAPAHPLGLASRAIGGGAATFGSAPAYFVFSDVTGNSVDAAGSGSDGMALGGGAFGSGKTVSYFSTIAGNTLSAGDTVHGAGFYMSAYAPPAPGASRPFALPALVGGTATHAVVLSTIASNHATSTAGTATGGGVFSAAPLGIQGSALRDNTVESACTALCLTAGGAIVGRSAVTLMASSVTGNSATVTGTGSLYGATGGGIANYYAQPLVIVGSTVSGNTVTATPSRGGGVAASEVEIHNSTIAFNSATTGGGGLVLYGDGVSTNMVLSSTIVAGNTASGDPASADVLGNHAPPAAVTGSNDIVIAHSQIALPGDTLAQDPLLEPLAYNGGPTLNHALGTGSPAIDTGVNSGALSTDQRGFGRTVGANPDIGAYERDDDRIFFDRFEYL</sequence>
<keyword evidence="1" id="KW-0732">Signal</keyword>
<dbReference type="Proteomes" id="UP000294862">
    <property type="component" value="Unassembled WGS sequence"/>
</dbReference>
<gene>
    <name evidence="2" type="ORF">EV148_103172</name>
</gene>
<evidence type="ECO:0008006" key="4">
    <source>
        <dbReference type="Google" id="ProtNLM"/>
    </source>
</evidence>
<dbReference type="OrthoDB" id="6057622at2"/>
<evidence type="ECO:0000313" key="3">
    <source>
        <dbReference type="Proteomes" id="UP000294862"/>
    </source>
</evidence>
<protein>
    <recommendedName>
        <fullName evidence="4">Outer membrane repeat protein</fullName>
    </recommendedName>
</protein>
<dbReference type="InterPro" id="IPR059226">
    <property type="entry name" value="Choice_anch_Q_dom"/>
</dbReference>
<keyword evidence="3" id="KW-1185">Reference proteome</keyword>
<dbReference type="Gene3D" id="2.160.20.10">
    <property type="entry name" value="Single-stranded right-handed beta-helix, Pectin lyase-like"/>
    <property type="match status" value="1"/>
</dbReference>
<proteinExistence type="predicted"/>
<dbReference type="NCBIfam" id="NF041518">
    <property type="entry name" value="choice_anch_Q"/>
    <property type="match status" value="1"/>
</dbReference>
<dbReference type="InterPro" id="IPR012334">
    <property type="entry name" value="Pectin_lyas_fold"/>
</dbReference>
<comment type="caution">
    <text evidence="2">The sequence shown here is derived from an EMBL/GenBank/DDBJ whole genome shotgun (WGS) entry which is preliminary data.</text>
</comment>
<evidence type="ECO:0000313" key="2">
    <source>
        <dbReference type="EMBL" id="TCO41252.1"/>
    </source>
</evidence>
<reference evidence="2 3" key="1">
    <citation type="journal article" date="2015" name="Stand. Genomic Sci.">
        <title>Genomic Encyclopedia of Bacterial and Archaeal Type Strains, Phase III: the genomes of soil and plant-associated and newly described type strains.</title>
        <authorList>
            <person name="Whitman W.B."/>
            <person name="Woyke T."/>
            <person name="Klenk H.P."/>
            <person name="Zhou Y."/>
            <person name="Lilburn T.G."/>
            <person name="Beck B.J."/>
            <person name="De Vos P."/>
            <person name="Vandamme P."/>
            <person name="Eisen J.A."/>
            <person name="Garrity G."/>
            <person name="Hugenholtz P."/>
            <person name="Kyrpides N.C."/>
        </authorList>
    </citation>
    <scope>NUCLEOTIDE SEQUENCE [LARGE SCALE GENOMIC DNA]</scope>
    <source>
        <strain evidence="2 3">A3</strain>
    </source>
</reference>
<dbReference type="AlphaFoldDB" id="A0A4R2IAV8"/>
<dbReference type="InterPro" id="IPR011050">
    <property type="entry name" value="Pectin_lyase_fold/virulence"/>
</dbReference>
<dbReference type="EMBL" id="SLWQ01000003">
    <property type="protein sequence ID" value="TCO41252.1"/>
    <property type="molecule type" value="Genomic_DNA"/>
</dbReference>
<dbReference type="SUPFAM" id="SSF51126">
    <property type="entry name" value="Pectin lyase-like"/>
    <property type="match status" value="2"/>
</dbReference>
<evidence type="ECO:0000256" key="1">
    <source>
        <dbReference type="SAM" id="SignalP"/>
    </source>
</evidence>
<accession>A0A4R2IAV8</accession>
<feature type="signal peptide" evidence="1">
    <location>
        <begin position="1"/>
        <end position="30"/>
    </location>
</feature>